<dbReference type="Proteomes" id="UP001177140">
    <property type="component" value="Unassembled WGS sequence"/>
</dbReference>
<dbReference type="Gene3D" id="2.60.40.1820">
    <property type="match status" value="1"/>
</dbReference>
<keyword evidence="4" id="KW-1185">Reference proteome</keyword>
<accession>A0AA41RM49</accession>
<evidence type="ECO:0000259" key="2">
    <source>
        <dbReference type="SMART" id="SM00769"/>
    </source>
</evidence>
<protein>
    <recommendedName>
        <fullName evidence="2">Water stress and hypersensitive response domain-containing protein</fullName>
    </recommendedName>
</protein>
<evidence type="ECO:0000256" key="1">
    <source>
        <dbReference type="ARBA" id="ARBA00005960"/>
    </source>
</evidence>
<sequence length="147" mass="16175">MADLFDKAKNFVADKAGAIKKPETDLDVDVSKMDLHAVTLMANVSVTNPYSHDIPICEVKYTLYSAGKEIVSGTMSDPGDINENDVTLLKVPVEVPYNLISIANDLGGDWDIDYEVKIWLTVDLPKIANITIPVSKKGEIKLQLQLQ</sequence>
<feature type="domain" description="Water stress and hypersensitive response" evidence="2">
    <location>
        <begin position="23"/>
        <end position="139"/>
    </location>
</feature>
<comment type="similarity">
    <text evidence="1">Belongs to the LEA type 2 family.</text>
</comment>
<comment type="caution">
    <text evidence="3">The sequence shown here is derived from an EMBL/GenBank/DDBJ whole genome shotgun (WGS) entry which is preliminary data.</text>
</comment>
<dbReference type="PANTHER" id="PTHR31459:SF19">
    <property type="entry name" value="DESICCATION-RELATED PROTEIN LEA14-RELATED"/>
    <property type="match status" value="1"/>
</dbReference>
<dbReference type="InterPro" id="IPR013990">
    <property type="entry name" value="WHy-dom"/>
</dbReference>
<dbReference type="SUPFAM" id="SSF117070">
    <property type="entry name" value="LEA14-like"/>
    <property type="match status" value="1"/>
</dbReference>
<dbReference type="InterPro" id="IPR045043">
    <property type="entry name" value="Lea14-like"/>
</dbReference>
<evidence type="ECO:0000313" key="3">
    <source>
        <dbReference type="EMBL" id="MCL7022764.1"/>
    </source>
</evidence>
<dbReference type="GO" id="GO:0009269">
    <property type="term" value="P:response to desiccation"/>
    <property type="evidence" value="ECO:0007669"/>
    <property type="project" value="InterPro"/>
</dbReference>
<dbReference type="EMBL" id="JAJJMA010014679">
    <property type="protein sequence ID" value="MCL7022764.1"/>
    <property type="molecule type" value="Genomic_DNA"/>
</dbReference>
<dbReference type="Pfam" id="PF03168">
    <property type="entry name" value="LEA_2"/>
    <property type="match status" value="1"/>
</dbReference>
<proteinExistence type="inferred from homology"/>
<gene>
    <name evidence="3" type="ORF">MKW94_019386</name>
</gene>
<name>A0AA41RM49_PAPNU</name>
<dbReference type="AlphaFoldDB" id="A0AA41RM49"/>
<dbReference type="PANTHER" id="PTHR31459">
    <property type="match status" value="1"/>
</dbReference>
<organism evidence="3 4">
    <name type="scientific">Papaver nudicaule</name>
    <name type="common">Iceland poppy</name>
    <dbReference type="NCBI Taxonomy" id="74823"/>
    <lineage>
        <taxon>Eukaryota</taxon>
        <taxon>Viridiplantae</taxon>
        <taxon>Streptophyta</taxon>
        <taxon>Embryophyta</taxon>
        <taxon>Tracheophyta</taxon>
        <taxon>Spermatophyta</taxon>
        <taxon>Magnoliopsida</taxon>
        <taxon>Ranunculales</taxon>
        <taxon>Papaveraceae</taxon>
        <taxon>Papaveroideae</taxon>
        <taxon>Papaver</taxon>
    </lineage>
</organism>
<dbReference type="SMART" id="SM00769">
    <property type="entry name" value="WHy"/>
    <property type="match status" value="1"/>
</dbReference>
<dbReference type="GO" id="GO:0005829">
    <property type="term" value="C:cytosol"/>
    <property type="evidence" value="ECO:0007669"/>
    <property type="project" value="TreeGrafter"/>
</dbReference>
<dbReference type="InterPro" id="IPR004864">
    <property type="entry name" value="LEA_2"/>
</dbReference>
<reference evidence="3" key="1">
    <citation type="submission" date="2022-03" db="EMBL/GenBank/DDBJ databases">
        <title>A functionally conserved STORR gene fusion in Papaver species that diverged 16.8 million years ago.</title>
        <authorList>
            <person name="Catania T."/>
        </authorList>
    </citation>
    <scope>NUCLEOTIDE SEQUENCE</scope>
    <source>
        <strain evidence="3">S-191538</strain>
    </source>
</reference>
<evidence type="ECO:0000313" key="4">
    <source>
        <dbReference type="Proteomes" id="UP001177140"/>
    </source>
</evidence>